<dbReference type="PANTHER" id="PTHR41795">
    <property type="entry name" value="EXOPOLYSACCHARIDE SYNTHESIS PROTEIN"/>
    <property type="match status" value="1"/>
</dbReference>
<evidence type="ECO:0000313" key="1">
    <source>
        <dbReference type="EMBL" id="QPM91377.1"/>
    </source>
</evidence>
<gene>
    <name evidence="1" type="ORF">PSAL_026300</name>
</gene>
<dbReference type="Proteomes" id="UP000283786">
    <property type="component" value="Chromosome"/>
</dbReference>
<reference evidence="1 2" key="1">
    <citation type="submission" date="2020-08" db="EMBL/GenBank/DDBJ databases">
        <title>Genome sequence of Rhodobacteraceae bacterium Lw-13e.</title>
        <authorList>
            <person name="Poehlein A."/>
            <person name="Wolter L."/>
            <person name="Daniel R."/>
            <person name="Brinkhoff T."/>
        </authorList>
    </citation>
    <scope>NUCLEOTIDE SEQUENCE [LARGE SCALE GENOMIC DNA]</scope>
    <source>
        <strain evidence="1 2">Lw-13e</strain>
    </source>
</reference>
<proteinExistence type="predicted"/>
<evidence type="ECO:0000313" key="2">
    <source>
        <dbReference type="Proteomes" id="UP000283786"/>
    </source>
</evidence>
<protein>
    <submittedName>
        <fullName evidence="1">Uncharacterized protein</fullName>
    </submittedName>
</protein>
<name>A0A418SB84_9RHOB</name>
<accession>A0A418SB84</accession>
<dbReference type="AlphaFoldDB" id="A0A418SB84"/>
<dbReference type="Pfam" id="PF06055">
    <property type="entry name" value="ExoD"/>
    <property type="match status" value="1"/>
</dbReference>
<dbReference type="RefSeq" id="WP_119841083.1">
    <property type="nucleotide sequence ID" value="NZ_CP060436.1"/>
</dbReference>
<dbReference type="InterPro" id="IPR010331">
    <property type="entry name" value="ExoD"/>
</dbReference>
<dbReference type="PIRSF" id="PIRSF033239">
    <property type="entry name" value="ExoD"/>
    <property type="match status" value="1"/>
</dbReference>
<keyword evidence="2" id="KW-1185">Reference proteome</keyword>
<sequence>MTVIEPDTTGGDKPGSDPQLRSLEEILDAVAGAGEGKSVSIGDVLSEIGTRSFSPIILVPSLILVSPLSGIFGLPTIGATIIFLITVQKLLGRPHIWVPSWLKRREVAAERLEKTLDWLRKPCAWVDRHTRRRLSNLQSKPARLVTLCLICLICLIIPALEILPMVTSLFATAITFLAIGLLARDGLFTLFGYIWTGASLAAIWWLVSTGVGG</sequence>
<dbReference type="KEGG" id="palw:PSAL_026300"/>
<dbReference type="OrthoDB" id="7949130at2"/>
<organism evidence="1 2">
    <name type="scientific">Pseudooceanicola algae</name>
    <dbReference type="NCBI Taxonomy" id="1537215"/>
    <lineage>
        <taxon>Bacteria</taxon>
        <taxon>Pseudomonadati</taxon>
        <taxon>Pseudomonadota</taxon>
        <taxon>Alphaproteobacteria</taxon>
        <taxon>Rhodobacterales</taxon>
        <taxon>Paracoccaceae</taxon>
        <taxon>Pseudooceanicola</taxon>
    </lineage>
</organism>
<dbReference type="PANTHER" id="PTHR41795:SF1">
    <property type="entry name" value="EXOPOLYSACCHARIDE SYNTHESIS PROTEIN"/>
    <property type="match status" value="1"/>
</dbReference>
<dbReference type="EMBL" id="CP060436">
    <property type="protein sequence ID" value="QPM91377.1"/>
    <property type="molecule type" value="Genomic_DNA"/>
</dbReference>